<dbReference type="EMBL" id="CP036290">
    <property type="protein sequence ID" value="QDU85406.1"/>
    <property type="molecule type" value="Genomic_DNA"/>
</dbReference>
<feature type="transmembrane region" description="Helical" evidence="1">
    <location>
        <begin position="79"/>
        <end position="98"/>
    </location>
</feature>
<accession>A0A518D1P5</accession>
<feature type="transmembrane region" description="Helical" evidence="1">
    <location>
        <begin position="45"/>
        <end position="67"/>
    </location>
</feature>
<evidence type="ECO:0000313" key="2">
    <source>
        <dbReference type="EMBL" id="QDU85406.1"/>
    </source>
</evidence>
<evidence type="ECO:0000256" key="1">
    <source>
        <dbReference type="SAM" id="Phobius"/>
    </source>
</evidence>
<feature type="transmembrane region" description="Helical" evidence="1">
    <location>
        <begin position="20"/>
        <end position="38"/>
    </location>
</feature>
<sequence>MNSEALAPADFDQLQYVGRILLVWVVFVAGTGVVLVWKPGPRWDVLLLVVGTLLQALFVAVCLQPWTWTAEHLADPRPWIFACAGTGIVVMNALQWSLRCPRCGTRGIRLGIEDGLFRAARRKSRGPCHRCTASIANGESERAAADGGSTSR</sequence>
<dbReference type="RefSeq" id="WP_145188687.1">
    <property type="nucleotide sequence ID" value="NZ_CP036290.1"/>
</dbReference>
<keyword evidence="1" id="KW-0812">Transmembrane</keyword>
<keyword evidence="1" id="KW-0472">Membrane</keyword>
<evidence type="ECO:0000313" key="3">
    <source>
        <dbReference type="Proteomes" id="UP000319342"/>
    </source>
</evidence>
<dbReference type="AlphaFoldDB" id="A0A518D1P5"/>
<keyword evidence="1" id="KW-1133">Transmembrane helix</keyword>
<gene>
    <name evidence="2" type="ORF">Pla163_25350</name>
</gene>
<protein>
    <submittedName>
        <fullName evidence="2">Uncharacterized protein</fullName>
    </submittedName>
</protein>
<keyword evidence="3" id="KW-1185">Reference proteome</keyword>
<name>A0A518D1P5_9BACT</name>
<organism evidence="2 3">
    <name type="scientific">Rohdeia mirabilis</name>
    <dbReference type="NCBI Taxonomy" id="2528008"/>
    <lineage>
        <taxon>Bacteria</taxon>
        <taxon>Pseudomonadati</taxon>
        <taxon>Planctomycetota</taxon>
        <taxon>Planctomycetia</taxon>
        <taxon>Planctomycetia incertae sedis</taxon>
        <taxon>Rohdeia</taxon>
    </lineage>
</organism>
<dbReference type="Proteomes" id="UP000319342">
    <property type="component" value="Chromosome"/>
</dbReference>
<proteinExistence type="predicted"/>
<reference evidence="2 3" key="1">
    <citation type="submission" date="2019-02" db="EMBL/GenBank/DDBJ databases">
        <title>Deep-cultivation of Planctomycetes and their phenomic and genomic characterization uncovers novel biology.</title>
        <authorList>
            <person name="Wiegand S."/>
            <person name="Jogler M."/>
            <person name="Boedeker C."/>
            <person name="Pinto D."/>
            <person name="Vollmers J."/>
            <person name="Rivas-Marin E."/>
            <person name="Kohn T."/>
            <person name="Peeters S.H."/>
            <person name="Heuer A."/>
            <person name="Rast P."/>
            <person name="Oberbeckmann S."/>
            <person name="Bunk B."/>
            <person name="Jeske O."/>
            <person name="Meyerdierks A."/>
            <person name="Storesund J.E."/>
            <person name="Kallscheuer N."/>
            <person name="Luecker S."/>
            <person name="Lage O.M."/>
            <person name="Pohl T."/>
            <person name="Merkel B.J."/>
            <person name="Hornburger P."/>
            <person name="Mueller R.-W."/>
            <person name="Bruemmer F."/>
            <person name="Labrenz M."/>
            <person name="Spormann A.M."/>
            <person name="Op den Camp H."/>
            <person name="Overmann J."/>
            <person name="Amann R."/>
            <person name="Jetten M.S.M."/>
            <person name="Mascher T."/>
            <person name="Medema M.H."/>
            <person name="Devos D.P."/>
            <person name="Kaster A.-K."/>
            <person name="Ovreas L."/>
            <person name="Rohde M."/>
            <person name="Galperin M.Y."/>
            <person name="Jogler C."/>
        </authorList>
    </citation>
    <scope>NUCLEOTIDE SEQUENCE [LARGE SCALE GENOMIC DNA]</scope>
    <source>
        <strain evidence="2 3">Pla163</strain>
    </source>
</reference>